<keyword evidence="3" id="KW-1185">Reference proteome</keyword>
<reference evidence="2" key="2">
    <citation type="journal article" date="2023" name="Science">
        <title>Genomic signatures of disease resistance in endangered staghorn corals.</title>
        <authorList>
            <person name="Vollmer S.V."/>
            <person name="Selwyn J.D."/>
            <person name="Despard B.A."/>
            <person name="Roesel C.L."/>
        </authorList>
    </citation>
    <scope>NUCLEOTIDE SEQUENCE</scope>
    <source>
        <strain evidence="2">K2</strain>
    </source>
</reference>
<organism evidence="2 3">
    <name type="scientific">Acropora cervicornis</name>
    <name type="common">Staghorn coral</name>
    <dbReference type="NCBI Taxonomy" id="6130"/>
    <lineage>
        <taxon>Eukaryota</taxon>
        <taxon>Metazoa</taxon>
        <taxon>Cnidaria</taxon>
        <taxon>Anthozoa</taxon>
        <taxon>Hexacorallia</taxon>
        <taxon>Scleractinia</taxon>
        <taxon>Astrocoeniina</taxon>
        <taxon>Acroporidae</taxon>
        <taxon>Acropora</taxon>
    </lineage>
</organism>
<evidence type="ECO:0000313" key="3">
    <source>
        <dbReference type="Proteomes" id="UP001249851"/>
    </source>
</evidence>
<name>A0AAD9V9Q2_ACRCE</name>
<dbReference type="PANTHER" id="PTHR21301:SF10">
    <property type="entry name" value="REVERSE TRANSCRIPTASE DOMAIN-CONTAINING PROTEIN"/>
    <property type="match status" value="1"/>
</dbReference>
<dbReference type="EMBL" id="JARQWQ010000017">
    <property type="protein sequence ID" value="KAK2566434.1"/>
    <property type="molecule type" value="Genomic_DNA"/>
</dbReference>
<proteinExistence type="predicted"/>
<reference evidence="2" key="1">
    <citation type="journal article" date="2023" name="G3 (Bethesda)">
        <title>Whole genome assembly and annotation of the endangered Caribbean coral Acropora cervicornis.</title>
        <authorList>
            <person name="Selwyn J.D."/>
            <person name="Vollmer S.V."/>
        </authorList>
    </citation>
    <scope>NUCLEOTIDE SEQUENCE</scope>
    <source>
        <strain evidence="2">K2</strain>
    </source>
</reference>
<gene>
    <name evidence="2" type="ORF">P5673_009949</name>
</gene>
<evidence type="ECO:0000313" key="2">
    <source>
        <dbReference type="EMBL" id="KAK2566434.1"/>
    </source>
</evidence>
<evidence type="ECO:0000259" key="1">
    <source>
        <dbReference type="Pfam" id="PF26215"/>
    </source>
</evidence>
<dbReference type="Proteomes" id="UP001249851">
    <property type="component" value="Unassembled WGS sequence"/>
</dbReference>
<dbReference type="InterPro" id="IPR058912">
    <property type="entry name" value="HTH_animal"/>
</dbReference>
<comment type="caution">
    <text evidence="2">The sequence shown here is derived from an EMBL/GenBank/DDBJ whole genome shotgun (WGS) entry which is preliminary data.</text>
</comment>
<accession>A0AAD9V9Q2</accession>
<feature type="domain" description="Helix-turn-helix" evidence="1">
    <location>
        <begin position="147"/>
        <end position="201"/>
    </location>
</feature>
<protein>
    <recommendedName>
        <fullName evidence="1">Helix-turn-helix domain-containing protein</fullName>
    </recommendedName>
</protein>
<dbReference type="Pfam" id="PF26215">
    <property type="entry name" value="HTH_animal"/>
    <property type="match status" value="1"/>
</dbReference>
<sequence length="369" mass="42466">MLDLKIPNISERLNHSITNIFRKETIPLRITHKCCTLRKALSHTSTERKLSRVSKCGHKKAIGTLTALLKSAADLHKRCIDDCVGATSSSREELNLFINSVNSFHPALKYTWEIFENTLAFLDLKLSINDNGLSTNVHYKATDSHNYLLHSSSRPQHVKNAIPFSQFLRLRRLCSDDTDFNNKCEEMCHFFKKRGYSDSAVTTGKHRAQEIDRDTALQTSQNEETHRIPFTLTYHPQNLAIENAILKDFKILGNDPETKHIFSLPPLISFKRDKNLMGCRKQRLPRSTVKAIDSGSMRNFNLNAFLNDLSITPWGSSFVFDDINDVWAHWSSLYNETIEKHAPKIRKAFRSKQLPWINNQLKKKNSIEK</sequence>
<dbReference type="PANTHER" id="PTHR21301">
    <property type="entry name" value="REVERSE TRANSCRIPTASE"/>
    <property type="match status" value="1"/>
</dbReference>
<dbReference type="AlphaFoldDB" id="A0AAD9V9Q2"/>